<dbReference type="EMBL" id="KZ679131">
    <property type="protein sequence ID" value="PTB76677.1"/>
    <property type="molecule type" value="Genomic_DNA"/>
</dbReference>
<dbReference type="GO" id="GO:0006508">
    <property type="term" value="P:proteolysis"/>
    <property type="evidence" value="ECO:0007669"/>
    <property type="project" value="TreeGrafter"/>
</dbReference>
<comment type="cofactor">
    <cofactor evidence="2">
        <name>Mn(2+)</name>
        <dbReference type="ChEBI" id="CHEBI:29035"/>
    </cofactor>
</comment>
<keyword evidence="7" id="KW-0479">Metal-binding</keyword>
<keyword evidence="8" id="KW-0378">Hydrolase</keyword>
<evidence type="ECO:0000256" key="3">
    <source>
        <dbReference type="ARBA" id="ARBA00002443"/>
    </source>
</evidence>
<dbReference type="InterPro" id="IPR052433">
    <property type="entry name" value="X-Pro_dipept-like"/>
</dbReference>
<dbReference type="AlphaFoldDB" id="A0A2T4C524"/>
<dbReference type="Proteomes" id="UP000240760">
    <property type="component" value="Unassembled WGS sequence"/>
</dbReference>
<dbReference type="PANTHER" id="PTHR43226:SF4">
    <property type="entry name" value="XAA-PRO AMINOPEPTIDASE 3"/>
    <property type="match status" value="1"/>
</dbReference>
<dbReference type="GO" id="GO:0005739">
    <property type="term" value="C:mitochondrion"/>
    <property type="evidence" value="ECO:0007669"/>
    <property type="project" value="TreeGrafter"/>
</dbReference>
<accession>A0A2T4C524</accession>
<evidence type="ECO:0000256" key="9">
    <source>
        <dbReference type="ARBA" id="ARBA00023211"/>
    </source>
</evidence>
<feature type="domain" description="Peptidase M24" evidence="11">
    <location>
        <begin position="26"/>
        <end position="98"/>
    </location>
</feature>
<dbReference type="Pfam" id="PF00557">
    <property type="entry name" value="Peptidase_M24"/>
    <property type="match status" value="1"/>
</dbReference>
<dbReference type="GO" id="GO:0004177">
    <property type="term" value="F:aminopeptidase activity"/>
    <property type="evidence" value="ECO:0007669"/>
    <property type="project" value="UniProtKB-KW"/>
</dbReference>
<evidence type="ECO:0000313" key="12">
    <source>
        <dbReference type="EMBL" id="PTB76677.1"/>
    </source>
</evidence>
<dbReference type="EC" id="3.4.11.9" evidence="5"/>
<comment type="catalytic activity">
    <reaction evidence="1">
        <text>Release of any N-terminal amino acid, including proline, that is linked to proline, even from a dipeptide or tripeptide.</text>
        <dbReference type="EC" id="3.4.11.9"/>
    </reaction>
</comment>
<evidence type="ECO:0000256" key="5">
    <source>
        <dbReference type="ARBA" id="ARBA00012574"/>
    </source>
</evidence>
<dbReference type="PANTHER" id="PTHR43226">
    <property type="entry name" value="XAA-PRO AMINOPEPTIDASE 3"/>
    <property type="match status" value="1"/>
</dbReference>
<name>A0A2T4C524_TRILO</name>
<gene>
    <name evidence="12" type="ORF">M440DRAFT_4176</name>
</gene>
<dbReference type="STRING" id="983965.A0A2T4C524"/>
<evidence type="ECO:0000256" key="4">
    <source>
        <dbReference type="ARBA" id="ARBA00008766"/>
    </source>
</evidence>
<keyword evidence="9" id="KW-0464">Manganese</keyword>
<evidence type="ECO:0000256" key="7">
    <source>
        <dbReference type="ARBA" id="ARBA00022723"/>
    </source>
</evidence>
<protein>
    <recommendedName>
        <fullName evidence="5">Xaa-Pro aminopeptidase</fullName>
        <ecNumber evidence="5">3.4.11.9</ecNumber>
    </recommendedName>
    <alternativeName>
        <fullName evidence="10">Aminoacylproline aminopeptidase</fullName>
    </alternativeName>
</protein>
<dbReference type="Gene3D" id="3.90.230.10">
    <property type="entry name" value="Creatinase/methionine aminopeptidase superfamily"/>
    <property type="match status" value="1"/>
</dbReference>
<keyword evidence="6" id="KW-0031">Aminopeptidase</keyword>
<evidence type="ECO:0000313" key="13">
    <source>
        <dbReference type="Proteomes" id="UP000240760"/>
    </source>
</evidence>
<dbReference type="InterPro" id="IPR000994">
    <property type="entry name" value="Pept_M24"/>
</dbReference>
<organism evidence="12 13">
    <name type="scientific">Trichoderma longibrachiatum ATCC 18648</name>
    <dbReference type="NCBI Taxonomy" id="983965"/>
    <lineage>
        <taxon>Eukaryota</taxon>
        <taxon>Fungi</taxon>
        <taxon>Dikarya</taxon>
        <taxon>Ascomycota</taxon>
        <taxon>Pezizomycotina</taxon>
        <taxon>Sordariomycetes</taxon>
        <taxon>Hypocreomycetidae</taxon>
        <taxon>Hypocreales</taxon>
        <taxon>Hypocreaceae</taxon>
        <taxon>Trichoderma</taxon>
    </lineage>
</organism>
<keyword evidence="6" id="KW-0645">Protease</keyword>
<dbReference type="InterPro" id="IPR036005">
    <property type="entry name" value="Creatinase/aminopeptidase-like"/>
</dbReference>
<evidence type="ECO:0000259" key="11">
    <source>
        <dbReference type="Pfam" id="PF00557"/>
    </source>
</evidence>
<comment type="function">
    <text evidence="3">Catalyzes the removal of a penultimate prolyl residue from the N-termini of peptides.</text>
</comment>
<sequence length="120" mass="13570">MSLEDIHGVTVRGLLDQLKAIGFANLTSYNINELFPHHVGHYIGLDVHDCPGYSRREVLKRGHCVTVEPGVYVPDDERWPKHFRGMGVRIEDSICVDEDAPYILTTEAVKEVVDIEALRD</sequence>
<reference evidence="12 13" key="1">
    <citation type="submission" date="2016-07" db="EMBL/GenBank/DDBJ databases">
        <title>Multiple horizontal gene transfer events from other fungi enriched the ability of initially mycotrophic Trichoderma (Ascomycota) to feed on dead plant biomass.</title>
        <authorList>
            <consortium name="DOE Joint Genome Institute"/>
            <person name="Aerts A."/>
            <person name="Atanasova L."/>
            <person name="Chenthamara K."/>
            <person name="Zhang J."/>
            <person name="Grujic M."/>
            <person name="Henrissat B."/>
            <person name="Kuo A."/>
            <person name="Salamov A."/>
            <person name="Lipzen A."/>
            <person name="Labutti K."/>
            <person name="Barry K."/>
            <person name="Miao Y."/>
            <person name="Rahimi M.J."/>
            <person name="Shen Q."/>
            <person name="Grigoriev I.V."/>
            <person name="Kubicek C.P."/>
            <person name="Druzhinina I.S."/>
        </authorList>
    </citation>
    <scope>NUCLEOTIDE SEQUENCE [LARGE SCALE GENOMIC DNA]</scope>
    <source>
        <strain evidence="12 13">ATCC 18648</strain>
    </source>
</reference>
<proteinExistence type="inferred from homology"/>
<dbReference type="SUPFAM" id="SSF55920">
    <property type="entry name" value="Creatinase/aminopeptidase"/>
    <property type="match status" value="1"/>
</dbReference>
<evidence type="ECO:0000256" key="2">
    <source>
        <dbReference type="ARBA" id="ARBA00001936"/>
    </source>
</evidence>
<comment type="similarity">
    <text evidence="4">Belongs to the peptidase M24B family.</text>
</comment>
<evidence type="ECO:0000256" key="1">
    <source>
        <dbReference type="ARBA" id="ARBA00001424"/>
    </source>
</evidence>
<evidence type="ECO:0000256" key="8">
    <source>
        <dbReference type="ARBA" id="ARBA00022801"/>
    </source>
</evidence>
<evidence type="ECO:0000256" key="6">
    <source>
        <dbReference type="ARBA" id="ARBA00022438"/>
    </source>
</evidence>
<dbReference type="OrthoDB" id="4215474at2759"/>
<dbReference type="GO" id="GO:0046872">
    <property type="term" value="F:metal ion binding"/>
    <property type="evidence" value="ECO:0007669"/>
    <property type="project" value="UniProtKB-KW"/>
</dbReference>
<keyword evidence="13" id="KW-1185">Reference proteome</keyword>
<evidence type="ECO:0000256" key="10">
    <source>
        <dbReference type="ARBA" id="ARBA00030849"/>
    </source>
</evidence>